<organism evidence="3 4">
    <name type="scientific">Agrocybe chaxingu</name>
    <dbReference type="NCBI Taxonomy" id="84603"/>
    <lineage>
        <taxon>Eukaryota</taxon>
        <taxon>Fungi</taxon>
        <taxon>Dikarya</taxon>
        <taxon>Basidiomycota</taxon>
        <taxon>Agaricomycotina</taxon>
        <taxon>Agaricomycetes</taxon>
        <taxon>Agaricomycetidae</taxon>
        <taxon>Agaricales</taxon>
        <taxon>Agaricineae</taxon>
        <taxon>Strophariaceae</taxon>
        <taxon>Agrocybe</taxon>
    </lineage>
</organism>
<dbReference type="Proteomes" id="UP001148786">
    <property type="component" value="Unassembled WGS sequence"/>
</dbReference>
<feature type="region of interest" description="Disordered" evidence="2">
    <location>
        <begin position="692"/>
        <end position="722"/>
    </location>
</feature>
<dbReference type="Gene3D" id="1.10.287.1490">
    <property type="match status" value="1"/>
</dbReference>
<accession>A0A9W8JVR9</accession>
<feature type="compositionally biased region" description="Polar residues" evidence="2">
    <location>
        <begin position="99"/>
        <end position="110"/>
    </location>
</feature>
<feature type="compositionally biased region" description="Polar residues" evidence="2">
    <location>
        <begin position="392"/>
        <end position="411"/>
    </location>
</feature>
<evidence type="ECO:0000313" key="3">
    <source>
        <dbReference type="EMBL" id="KAJ3503865.1"/>
    </source>
</evidence>
<name>A0A9W8JVR9_9AGAR</name>
<keyword evidence="4" id="KW-1185">Reference proteome</keyword>
<feature type="compositionally biased region" description="Polar residues" evidence="2">
    <location>
        <begin position="428"/>
        <end position="438"/>
    </location>
</feature>
<feature type="compositionally biased region" description="Polar residues" evidence="2">
    <location>
        <begin position="76"/>
        <end position="85"/>
    </location>
</feature>
<feature type="region of interest" description="Disordered" evidence="2">
    <location>
        <begin position="1"/>
        <end position="126"/>
    </location>
</feature>
<feature type="compositionally biased region" description="Low complexity" evidence="2">
    <location>
        <begin position="273"/>
        <end position="283"/>
    </location>
</feature>
<evidence type="ECO:0000256" key="2">
    <source>
        <dbReference type="SAM" id="MobiDB-lite"/>
    </source>
</evidence>
<feature type="compositionally biased region" description="Polar residues" evidence="2">
    <location>
        <begin position="369"/>
        <end position="379"/>
    </location>
</feature>
<feature type="compositionally biased region" description="Acidic residues" evidence="2">
    <location>
        <begin position="235"/>
        <end position="245"/>
    </location>
</feature>
<feature type="compositionally biased region" description="Low complexity" evidence="2">
    <location>
        <begin position="47"/>
        <end position="61"/>
    </location>
</feature>
<feature type="region of interest" description="Disordered" evidence="2">
    <location>
        <begin position="664"/>
        <end position="683"/>
    </location>
</feature>
<reference evidence="3" key="1">
    <citation type="submission" date="2022-07" db="EMBL/GenBank/DDBJ databases">
        <title>Genome Sequence of Agrocybe chaxingu.</title>
        <authorList>
            <person name="Buettner E."/>
        </authorList>
    </citation>
    <scope>NUCLEOTIDE SEQUENCE</scope>
    <source>
        <strain evidence="3">MP-N11</strain>
    </source>
</reference>
<feature type="compositionally biased region" description="Basic and acidic residues" evidence="2">
    <location>
        <begin position="8"/>
        <end position="22"/>
    </location>
</feature>
<dbReference type="OrthoDB" id="2528184at2759"/>
<feature type="region of interest" description="Disordered" evidence="2">
    <location>
        <begin position="465"/>
        <end position="504"/>
    </location>
</feature>
<dbReference type="EMBL" id="JANKHO010001083">
    <property type="protein sequence ID" value="KAJ3503865.1"/>
    <property type="molecule type" value="Genomic_DNA"/>
</dbReference>
<feature type="compositionally biased region" description="Low complexity" evidence="2">
    <location>
        <begin position="481"/>
        <end position="498"/>
    </location>
</feature>
<sequence length="817" mass="90099">MDATLATPRDETAARHRFENFKLGKSAPSSASVPGSHGHSRSHSRNKSISNSLSSFSFPVSSKPPPVNDMSHFSFPPSNGTTTAPLPSVPSFSPHAPSFNATSNPAPSTKRNSHHRRRSSVSTRHESAELMGVSLPFLPPSTSDDNINLGEKDSIRRRALWALEGKPDISYNKVEIPDFSAPDMEKMIFDFSTKPSLASGSSSGYGNALMGSKRDSFKLLAASSSSKDHLHTLVEEEEEEEEEQCAESAKAEDSLPSPAESVKENSPPPNTPVTPAVAVTKPTPAKHRPSNLNLRPLSLTPDNLITTTQGLPTPTLTPGPRTGLRSLSLSPSPASSEDSMPTESVKQSRRGSLVISLTPASRRPVLNLSMDQVDNSPPSKSDDDQQKPVRRSSISYKRSSTGGGVTLNSAGLPTPEMTPTFGRRRYSNAESSRPLSASEQHFLVKSHHALLARITDLERTLSMRRRESGGYSNGGSSRPLSVASNFSSSSDLASATGSEPPSDEMLNLIADLKAERDELKRDVDGWRQRVNSLESQTAMLAKRIENERRDAWVARSRVGLLEVEKNTLTKKLDAVDELISLHDQEKDLWENEKKVLQMENEECSKRVAELEAELAVIKKELETERVRKAKEMDPLATPTPRSFDNFSRQALNRKHGLGFMSVDSEASSTEFDPDSSDDGPTAFGFALKSVQESDENYKDEYSEDENGLAGYEDEEDTDMSLQSSPTNRWLFAQHPHPPCLPKGNVAQYATPKERHQLGCTVRRRVRVRVRFPIVPLAFLLYSLCRHFFGSIYDDDDDTFEHDPVLDEHLRDEHAYLS</sequence>
<evidence type="ECO:0000313" key="4">
    <source>
        <dbReference type="Proteomes" id="UP001148786"/>
    </source>
</evidence>
<comment type="caution">
    <text evidence="3">The sequence shown here is derived from an EMBL/GenBank/DDBJ whole genome shotgun (WGS) entry which is preliminary data.</text>
</comment>
<proteinExistence type="predicted"/>
<feature type="coiled-coil region" evidence="1">
    <location>
        <begin position="581"/>
        <end position="627"/>
    </location>
</feature>
<feature type="compositionally biased region" description="Acidic residues" evidence="2">
    <location>
        <begin position="701"/>
        <end position="718"/>
    </location>
</feature>
<evidence type="ECO:0000256" key="1">
    <source>
        <dbReference type="SAM" id="Coils"/>
    </source>
</evidence>
<keyword evidence="1" id="KW-0175">Coiled coil</keyword>
<gene>
    <name evidence="3" type="ORF">NLJ89_g8238</name>
</gene>
<feature type="region of interest" description="Disordered" evidence="2">
    <location>
        <begin position="228"/>
        <end position="438"/>
    </location>
</feature>
<protein>
    <submittedName>
        <fullName evidence="3">Uncharacterized protein</fullName>
    </submittedName>
</protein>
<feature type="compositionally biased region" description="Low complexity" evidence="2">
    <location>
        <begin position="306"/>
        <end position="341"/>
    </location>
</feature>
<dbReference type="AlphaFoldDB" id="A0A9W8JVR9"/>